<protein>
    <submittedName>
        <fullName evidence="1">Uncharacterized protein</fullName>
    </submittedName>
</protein>
<gene>
    <name evidence="1" type="primary">ORF145775</name>
</gene>
<dbReference type="EMBL" id="HACG01038152">
    <property type="protein sequence ID" value="CEK85017.1"/>
    <property type="molecule type" value="Transcribed_RNA"/>
</dbReference>
<reference evidence="1" key="1">
    <citation type="submission" date="2014-12" db="EMBL/GenBank/DDBJ databases">
        <title>Insight into the proteome of Arion vulgaris.</title>
        <authorList>
            <person name="Aradska J."/>
            <person name="Bulat T."/>
            <person name="Smidak R."/>
            <person name="Sarate P."/>
            <person name="Gangsoo J."/>
            <person name="Sialana F."/>
            <person name="Bilban M."/>
            <person name="Lubec G."/>
        </authorList>
    </citation>
    <scope>NUCLEOTIDE SEQUENCE</scope>
    <source>
        <tissue evidence="1">Skin</tissue>
    </source>
</reference>
<accession>A0A0B7AWL3</accession>
<name>A0A0B7AWL3_9EUPU</name>
<organism evidence="1">
    <name type="scientific">Arion vulgaris</name>
    <dbReference type="NCBI Taxonomy" id="1028688"/>
    <lineage>
        <taxon>Eukaryota</taxon>
        <taxon>Metazoa</taxon>
        <taxon>Spiralia</taxon>
        <taxon>Lophotrochozoa</taxon>
        <taxon>Mollusca</taxon>
        <taxon>Gastropoda</taxon>
        <taxon>Heterobranchia</taxon>
        <taxon>Euthyneura</taxon>
        <taxon>Panpulmonata</taxon>
        <taxon>Eupulmonata</taxon>
        <taxon>Stylommatophora</taxon>
        <taxon>Helicina</taxon>
        <taxon>Arionoidea</taxon>
        <taxon>Arionidae</taxon>
        <taxon>Arion</taxon>
    </lineage>
</organism>
<proteinExistence type="predicted"/>
<dbReference type="AlphaFoldDB" id="A0A0B7AWL3"/>
<evidence type="ECO:0000313" key="1">
    <source>
        <dbReference type="EMBL" id="CEK85017.1"/>
    </source>
</evidence>
<sequence length="57" mass="6602">MLSKYHDHVFLNQYCPNEIFPYAHHSLPTSYPTNFQGKHPNENHKSVSSGVCFTLTH</sequence>